<dbReference type="InterPro" id="IPR017981">
    <property type="entry name" value="GPCR_2-like_7TM"/>
</dbReference>
<name>A0AA39UZF5_9LECA</name>
<evidence type="ECO:0000313" key="9">
    <source>
        <dbReference type="Proteomes" id="UP001166286"/>
    </source>
</evidence>
<keyword evidence="9" id="KW-1185">Reference proteome</keyword>
<dbReference type="GO" id="GO:0004930">
    <property type="term" value="F:G protein-coupled receptor activity"/>
    <property type="evidence" value="ECO:0007669"/>
    <property type="project" value="TreeGrafter"/>
</dbReference>
<dbReference type="GO" id="GO:0007166">
    <property type="term" value="P:cell surface receptor signaling pathway"/>
    <property type="evidence" value="ECO:0007669"/>
    <property type="project" value="InterPro"/>
</dbReference>
<dbReference type="EMBL" id="JAFEKC020000017">
    <property type="protein sequence ID" value="KAK0509878.1"/>
    <property type="molecule type" value="Genomic_DNA"/>
</dbReference>
<feature type="transmembrane region" description="Helical" evidence="6">
    <location>
        <begin position="123"/>
        <end position="141"/>
    </location>
</feature>
<organism evidence="8 9">
    <name type="scientific">Cladonia borealis</name>
    <dbReference type="NCBI Taxonomy" id="184061"/>
    <lineage>
        <taxon>Eukaryota</taxon>
        <taxon>Fungi</taxon>
        <taxon>Dikarya</taxon>
        <taxon>Ascomycota</taxon>
        <taxon>Pezizomycotina</taxon>
        <taxon>Lecanoromycetes</taxon>
        <taxon>OSLEUM clade</taxon>
        <taxon>Lecanoromycetidae</taxon>
        <taxon>Lecanorales</taxon>
        <taxon>Lecanorineae</taxon>
        <taxon>Cladoniaceae</taxon>
        <taxon>Cladonia</taxon>
    </lineage>
</organism>
<feature type="domain" description="G-protein coupled receptors family 2 profile 2" evidence="7">
    <location>
        <begin position="9"/>
        <end position="198"/>
    </location>
</feature>
<dbReference type="GO" id="GO:0005886">
    <property type="term" value="C:plasma membrane"/>
    <property type="evidence" value="ECO:0007669"/>
    <property type="project" value="TreeGrafter"/>
</dbReference>
<evidence type="ECO:0000256" key="2">
    <source>
        <dbReference type="ARBA" id="ARBA00022692"/>
    </source>
</evidence>
<dbReference type="Gene3D" id="1.20.1070.10">
    <property type="entry name" value="Rhodopsin 7-helix transmembrane proteins"/>
    <property type="match status" value="1"/>
</dbReference>
<dbReference type="GO" id="GO:0007189">
    <property type="term" value="P:adenylate cyclase-activating G protein-coupled receptor signaling pathway"/>
    <property type="evidence" value="ECO:0007669"/>
    <property type="project" value="TreeGrafter"/>
</dbReference>
<comment type="caution">
    <text evidence="8">The sequence shown here is derived from an EMBL/GenBank/DDBJ whole genome shotgun (WGS) entry which is preliminary data.</text>
</comment>
<gene>
    <name evidence="8" type="ORF">JMJ35_007272</name>
</gene>
<accession>A0AA39UZF5</accession>
<sequence length="385" mass="42656">MPSLTHNQLSSLETTERIASCFSLVGTIFIFITFVSSPNFRRPINRLVFYASWGNTLCNVATLMSESPIRLGQHSHLCQFQGFLIQMFVPADALWNLAMAINVYLTLFKKYNAHALKAQEWKYFLLCYGCTFLIAFALIFVDNPSRGKAYGSAVLWCWISDDWDFLRLALCYGPAWICILIALSIYTMAGRFIFRKRHDLRAFNIPVEELPLSYPPTAFDPPPAPTSIKVTREFASLPSENVPGGLEPDTYLAPTGNNKDGRGVNGNGRFSELSTSSTSKSYSVAVTTESPSFSSRPGLPHIKSSSSSTGGPGGRHHNRQPNRAAMEANRAAYSYTFIASLFFVSLLVTWVPSSINRVYSLIHPEAVSEEYAYAAGVVLSLMGMV</sequence>
<dbReference type="Proteomes" id="UP001166286">
    <property type="component" value="Unassembled WGS sequence"/>
</dbReference>
<evidence type="ECO:0000259" key="7">
    <source>
        <dbReference type="PROSITE" id="PS50261"/>
    </source>
</evidence>
<evidence type="ECO:0000256" key="6">
    <source>
        <dbReference type="SAM" id="Phobius"/>
    </source>
</evidence>
<evidence type="ECO:0000256" key="5">
    <source>
        <dbReference type="SAM" id="MobiDB-lite"/>
    </source>
</evidence>
<feature type="transmembrane region" description="Helical" evidence="6">
    <location>
        <begin position="93"/>
        <end position="111"/>
    </location>
</feature>
<feature type="transmembrane region" description="Helical" evidence="6">
    <location>
        <begin position="17"/>
        <end position="35"/>
    </location>
</feature>
<dbReference type="InterPro" id="IPR023041">
    <property type="entry name" value="Glucose_rcpt_Git3-like_N"/>
</dbReference>
<evidence type="ECO:0000256" key="1">
    <source>
        <dbReference type="ARBA" id="ARBA00004141"/>
    </source>
</evidence>
<keyword evidence="3 6" id="KW-1133">Transmembrane helix</keyword>
<reference evidence="8" key="1">
    <citation type="submission" date="2023-03" db="EMBL/GenBank/DDBJ databases">
        <title>Complete genome of Cladonia borealis.</title>
        <authorList>
            <person name="Park H."/>
        </authorList>
    </citation>
    <scope>NUCLEOTIDE SEQUENCE</scope>
    <source>
        <strain evidence="8">ANT050790</strain>
    </source>
</reference>
<feature type="region of interest" description="Disordered" evidence="5">
    <location>
        <begin position="239"/>
        <end position="275"/>
    </location>
</feature>
<comment type="subcellular location">
    <subcellularLocation>
        <location evidence="1">Membrane</location>
        <topology evidence="1">Multi-pass membrane protein</topology>
    </subcellularLocation>
</comment>
<feature type="region of interest" description="Disordered" evidence="5">
    <location>
        <begin position="289"/>
        <end position="321"/>
    </location>
</feature>
<evidence type="ECO:0000256" key="4">
    <source>
        <dbReference type="ARBA" id="ARBA00023136"/>
    </source>
</evidence>
<dbReference type="Pfam" id="PF11710">
    <property type="entry name" value="Git3"/>
    <property type="match status" value="1"/>
</dbReference>
<feature type="transmembrane region" description="Helical" evidence="6">
    <location>
        <begin position="47"/>
        <end position="65"/>
    </location>
</feature>
<dbReference type="SUPFAM" id="SSF81321">
    <property type="entry name" value="Family A G protein-coupled receptor-like"/>
    <property type="match status" value="1"/>
</dbReference>
<dbReference type="AlphaFoldDB" id="A0AA39UZF5"/>
<feature type="transmembrane region" description="Helical" evidence="6">
    <location>
        <begin position="173"/>
        <end position="194"/>
    </location>
</feature>
<dbReference type="PANTHER" id="PTHR23112">
    <property type="entry name" value="G PROTEIN-COUPLED RECEPTOR 157-RELATED"/>
    <property type="match status" value="1"/>
</dbReference>
<dbReference type="PROSITE" id="PS50261">
    <property type="entry name" value="G_PROTEIN_RECEP_F2_4"/>
    <property type="match status" value="1"/>
</dbReference>
<feature type="transmembrane region" description="Helical" evidence="6">
    <location>
        <begin position="332"/>
        <end position="351"/>
    </location>
</feature>
<evidence type="ECO:0000256" key="3">
    <source>
        <dbReference type="ARBA" id="ARBA00022989"/>
    </source>
</evidence>
<evidence type="ECO:0000313" key="8">
    <source>
        <dbReference type="EMBL" id="KAK0509878.1"/>
    </source>
</evidence>
<keyword evidence="4 6" id="KW-0472">Membrane</keyword>
<proteinExistence type="predicted"/>
<protein>
    <recommendedName>
        <fullName evidence="7">G-protein coupled receptors family 2 profile 2 domain-containing protein</fullName>
    </recommendedName>
</protein>
<keyword evidence="2 6" id="KW-0812">Transmembrane</keyword>
<dbReference type="PANTHER" id="PTHR23112:SF0">
    <property type="entry name" value="TRANSMEMBRANE PROTEIN 116"/>
    <property type="match status" value="1"/>
</dbReference>